<reference evidence="11" key="1">
    <citation type="journal article" date="2019" name="Int. J. Syst. Evol. Microbiol.">
        <title>The Global Catalogue of Microorganisms (GCM) 10K type strain sequencing project: providing services to taxonomists for standard genome sequencing and annotation.</title>
        <authorList>
            <consortium name="The Broad Institute Genomics Platform"/>
            <consortium name="The Broad Institute Genome Sequencing Center for Infectious Disease"/>
            <person name="Wu L."/>
            <person name="Ma J."/>
        </authorList>
    </citation>
    <scope>NUCLEOTIDE SEQUENCE [LARGE SCALE GENOMIC DNA]</scope>
    <source>
        <strain evidence="11">CCUG 55074</strain>
    </source>
</reference>
<comment type="function">
    <text evidence="8">Transfers a GMP moiety from GTP to Mo-molybdopterin (Mo-MPT) cofactor (Moco or molybdenum cofactor) to form Mo-molybdopterin guanine dinucleotide (Mo-MGD) cofactor.</text>
</comment>
<evidence type="ECO:0000256" key="5">
    <source>
        <dbReference type="ARBA" id="ARBA00022842"/>
    </source>
</evidence>
<feature type="binding site" evidence="8">
    <location>
        <position position="100"/>
    </location>
    <ligand>
        <name>Mg(2+)</name>
        <dbReference type="ChEBI" id="CHEBI:18420"/>
    </ligand>
</feature>
<evidence type="ECO:0000256" key="2">
    <source>
        <dbReference type="ARBA" id="ARBA00022679"/>
    </source>
</evidence>
<dbReference type="RefSeq" id="WP_374345553.1">
    <property type="nucleotide sequence ID" value="NZ_JBHTLQ010000051.1"/>
</dbReference>
<keyword evidence="3 8" id="KW-0479">Metal-binding</keyword>
<evidence type="ECO:0000313" key="11">
    <source>
        <dbReference type="Proteomes" id="UP001597216"/>
    </source>
</evidence>
<dbReference type="Gene3D" id="3.90.550.10">
    <property type="entry name" value="Spore Coat Polysaccharide Biosynthesis Protein SpsA, Chain A"/>
    <property type="match status" value="1"/>
</dbReference>
<gene>
    <name evidence="8" type="primary">mobA</name>
    <name evidence="10" type="ORF">ACFQ27_17140</name>
</gene>
<evidence type="ECO:0000256" key="3">
    <source>
        <dbReference type="ARBA" id="ARBA00022723"/>
    </source>
</evidence>
<feature type="binding site" evidence="8">
    <location>
        <position position="100"/>
    </location>
    <ligand>
        <name>GTP</name>
        <dbReference type="ChEBI" id="CHEBI:37565"/>
    </ligand>
</feature>
<comment type="cofactor">
    <cofactor evidence="8">
        <name>Mg(2+)</name>
        <dbReference type="ChEBI" id="CHEBI:18420"/>
    </cofactor>
</comment>
<dbReference type="PANTHER" id="PTHR19136:SF81">
    <property type="entry name" value="MOLYBDENUM COFACTOR GUANYLYLTRANSFERASE"/>
    <property type="match status" value="1"/>
</dbReference>
<keyword evidence="1 8" id="KW-0963">Cytoplasm</keyword>
<protein>
    <recommendedName>
        <fullName evidence="8">Molybdenum cofactor guanylyltransferase</fullName>
        <shortName evidence="8">MoCo guanylyltransferase</shortName>
        <ecNumber evidence="8">2.7.7.77</ecNumber>
    </recommendedName>
    <alternativeName>
        <fullName evidence="8">GTP:molybdopterin guanylyltransferase</fullName>
    </alternativeName>
    <alternativeName>
        <fullName evidence="8">Mo-MPT guanylyltransferase</fullName>
    </alternativeName>
    <alternativeName>
        <fullName evidence="8">Molybdopterin guanylyltransferase</fullName>
    </alternativeName>
    <alternativeName>
        <fullName evidence="8">Molybdopterin-guanine dinucleotide synthase</fullName>
        <shortName evidence="8">MGD synthase</shortName>
    </alternativeName>
</protein>
<keyword evidence="2 8" id="KW-0808">Transferase</keyword>
<dbReference type="SUPFAM" id="SSF53448">
    <property type="entry name" value="Nucleotide-diphospho-sugar transferases"/>
    <property type="match status" value="1"/>
</dbReference>
<dbReference type="Pfam" id="PF12804">
    <property type="entry name" value="NTP_transf_3"/>
    <property type="match status" value="1"/>
</dbReference>
<dbReference type="CDD" id="cd02503">
    <property type="entry name" value="MobA"/>
    <property type="match status" value="1"/>
</dbReference>
<comment type="domain">
    <text evidence="8">The N-terminal domain determines nucleotide recognition and specific binding, while the C-terminal domain determines the specific binding to the target protein.</text>
</comment>
<feature type="domain" description="MobA-like NTP transferase" evidence="9">
    <location>
        <begin position="7"/>
        <end position="160"/>
    </location>
</feature>
<keyword evidence="5 8" id="KW-0460">Magnesium</keyword>
<keyword evidence="11" id="KW-1185">Reference proteome</keyword>
<evidence type="ECO:0000256" key="1">
    <source>
        <dbReference type="ARBA" id="ARBA00022490"/>
    </source>
</evidence>
<evidence type="ECO:0000256" key="8">
    <source>
        <dbReference type="HAMAP-Rule" id="MF_00316"/>
    </source>
</evidence>
<dbReference type="HAMAP" id="MF_00316">
    <property type="entry name" value="MobA"/>
    <property type="match status" value="1"/>
</dbReference>
<keyword evidence="10" id="KW-0548">Nucleotidyltransferase</keyword>
<proteinExistence type="inferred from homology"/>
<sequence>MTSDLAAVVLAGGEGRRMGGDKPLRLLKGRPLIDWALDFALQRAPSVAVSVRRTGQAGQGLRAPELPDPLDVEGPMAGLSAALTFAGQVGARRLLLLPCDAPHLPRDLADRLGEALEGAPGSRAALAVSGDRLHPACSLWEASCVGEIGAYLATGRSSLRGFAEQVGCVTAAWPDPAAFANLNTPQDLAQAQAAVTSCGTPAATRRFR</sequence>
<keyword evidence="6 8" id="KW-0342">GTP-binding</keyword>
<dbReference type="EMBL" id="JBHTLQ010000051">
    <property type="protein sequence ID" value="MFD1192316.1"/>
    <property type="molecule type" value="Genomic_DNA"/>
</dbReference>
<evidence type="ECO:0000256" key="7">
    <source>
        <dbReference type="ARBA" id="ARBA00023150"/>
    </source>
</evidence>
<accession>A0ABW3T7F4</accession>
<dbReference type="PANTHER" id="PTHR19136">
    <property type="entry name" value="MOLYBDENUM COFACTOR GUANYLYLTRANSFERASE"/>
    <property type="match status" value="1"/>
</dbReference>
<comment type="catalytic activity">
    <reaction evidence="8">
        <text>Mo-molybdopterin + GTP + H(+) = Mo-molybdopterin guanine dinucleotide + diphosphate</text>
        <dbReference type="Rhea" id="RHEA:34243"/>
        <dbReference type="ChEBI" id="CHEBI:15378"/>
        <dbReference type="ChEBI" id="CHEBI:33019"/>
        <dbReference type="ChEBI" id="CHEBI:37565"/>
        <dbReference type="ChEBI" id="CHEBI:71302"/>
        <dbReference type="ChEBI" id="CHEBI:71310"/>
        <dbReference type="EC" id="2.7.7.77"/>
    </reaction>
</comment>
<dbReference type="Proteomes" id="UP001597216">
    <property type="component" value="Unassembled WGS sequence"/>
</dbReference>
<evidence type="ECO:0000256" key="4">
    <source>
        <dbReference type="ARBA" id="ARBA00022741"/>
    </source>
</evidence>
<evidence type="ECO:0000313" key="10">
    <source>
        <dbReference type="EMBL" id="MFD1192316.1"/>
    </source>
</evidence>
<comment type="caution">
    <text evidence="8">Lacks conserved residue(s) required for the propagation of feature annotation.</text>
</comment>
<comment type="similarity">
    <text evidence="8">Belongs to the MobA family.</text>
</comment>
<feature type="binding site" evidence="8">
    <location>
        <begin position="10"/>
        <end position="12"/>
    </location>
    <ligand>
        <name>GTP</name>
        <dbReference type="ChEBI" id="CHEBI:37565"/>
    </ligand>
</feature>
<feature type="binding site" evidence="8">
    <location>
        <position position="22"/>
    </location>
    <ligand>
        <name>GTP</name>
        <dbReference type="ChEBI" id="CHEBI:37565"/>
    </ligand>
</feature>
<name>A0ABW3T7F4_9CAUL</name>
<dbReference type="GO" id="GO:0016779">
    <property type="term" value="F:nucleotidyltransferase activity"/>
    <property type="evidence" value="ECO:0007669"/>
    <property type="project" value="UniProtKB-KW"/>
</dbReference>
<evidence type="ECO:0000256" key="6">
    <source>
        <dbReference type="ARBA" id="ARBA00023134"/>
    </source>
</evidence>
<comment type="subunit">
    <text evidence="8">Monomer.</text>
</comment>
<organism evidence="10 11">
    <name type="scientific">Phenylobacterium conjunctum</name>
    <dbReference type="NCBI Taxonomy" id="1298959"/>
    <lineage>
        <taxon>Bacteria</taxon>
        <taxon>Pseudomonadati</taxon>
        <taxon>Pseudomonadota</taxon>
        <taxon>Alphaproteobacteria</taxon>
        <taxon>Caulobacterales</taxon>
        <taxon>Caulobacteraceae</taxon>
        <taxon>Phenylobacterium</taxon>
    </lineage>
</organism>
<dbReference type="EC" id="2.7.7.77" evidence="8"/>
<evidence type="ECO:0000259" key="9">
    <source>
        <dbReference type="Pfam" id="PF12804"/>
    </source>
</evidence>
<keyword evidence="7 8" id="KW-0501">Molybdenum cofactor biosynthesis</keyword>
<comment type="caution">
    <text evidence="10">The sequence shown here is derived from an EMBL/GenBank/DDBJ whole genome shotgun (WGS) entry which is preliminary data.</text>
</comment>
<keyword evidence="4 8" id="KW-0547">Nucleotide-binding</keyword>
<feature type="binding site" evidence="8">
    <location>
        <position position="68"/>
    </location>
    <ligand>
        <name>GTP</name>
        <dbReference type="ChEBI" id="CHEBI:37565"/>
    </ligand>
</feature>
<dbReference type="InterPro" id="IPR013482">
    <property type="entry name" value="Molybde_CF_guanTrfase"/>
</dbReference>
<comment type="subcellular location">
    <subcellularLocation>
        <location evidence="8">Cytoplasm</location>
    </subcellularLocation>
</comment>
<dbReference type="InterPro" id="IPR029044">
    <property type="entry name" value="Nucleotide-diphossugar_trans"/>
</dbReference>
<dbReference type="InterPro" id="IPR025877">
    <property type="entry name" value="MobA-like_NTP_Trfase"/>
</dbReference>